<organism evidence="2 3">
    <name type="scientific">Saccharopolyspora rosea</name>
    <dbReference type="NCBI Taxonomy" id="524884"/>
    <lineage>
        <taxon>Bacteria</taxon>
        <taxon>Bacillati</taxon>
        <taxon>Actinomycetota</taxon>
        <taxon>Actinomycetes</taxon>
        <taxon>Pseudonocardiales</taxon>
        <taxon>Pseudonocardiaceae</taxon>
        <taxon>Saccharopolyspora</taxon>
    </lineage>
</organism>
<gene>
    <name evidence="2" type="ORF">ACFQ16_01175</name>
</gene>
<comment type="caution">
    <text evidence="2">The sequence shown here is derived from an EMBL/GenBank/DDBJ whole genome shotgun (WGS) entry which is preliminary data.</text>
</comment>
<keyword evidence="1" id="KW-1133">Transmembrane helix</keyword>
<reference evidence="3" key="1">
    <citation type="journal article" date="2019" name="Int. J. Syst. Evol. Microbiol.">
        <title>The Global Catalogue of Microorganisms (GCM) 10K type strain sequencing project: providing services to taxonomists for standard genome sequencing and annotation.</title>
        <authorList>
            <consortium name="The Broad Institute Genomics Platform"/>
            <consortium name="The Broad Institute Genome Sequencing Center for Infectious Disease"/>
            <person name="Wu L."/>
            <person name="Ma J."/>
        </authorList>
    </citation>
    <scope>NUCLEOTIDE SEQUENCE [LARGE SCALE GENOMIC DNA]</scope>
    <source>
        <strain evidence="3">CCUG 56401</strain>
    </source>
</reference>
<dbReference type="RefSeq" id="WP_345601465.1">
    <property type="nucleotide sequence ID" value="NZ_BAABLT010000034.1"/>
</dbReference>
<name>A0ABW3FM81_9PSEU</name>
<evidence type="ECO:0000313" key="2">
    <source>
        <dbReference type="EMBL" id="MFD0918345.1"/>
    </source>
</evidence>
<keyword evidence="1" id="KW-0472">Membrane</keyword>
<keyword evidence="3" id="KW-1185">Reference proteome</keyword>
<proteinExistence type="predicted"/>
<dbReference type="EMBL" id="JBHTIW010000001">
    <property type="protein sequence ID" value="MFD0918345.1"/>
    <property type="molecule type" value="Genomic_DNA"/>
</dbReference>
<evidence type="ECO:0000256" key="1">
    <source>
        <dbReference type="SAM" id="Phobius"/>
    </source>
</evidence>
<sequence length="70" mass="7227">MSTVVVTLLVVVAGAVIGLVVGLVSPWMRVRETGREKALSGPGPLAGIGAAVAGLTWTAFHLFPQSLPFR</sequence>
<protein>
    <submittedName>
        <fullName evidence="2">Uncharacterized protein</fullName>
    </submittedName>
</protein>
<accession>A0ABW3FM81</accession>
<evidence type="ECO:0000313" key="3">
    <source>
        <dbReference type="Proteomes" id="UP001597018"/>
    </source>
</evidence>
<dbReference type="Proteomes" id="UP001597018">
    <property type="component" value="Unassembled WGS sequence"/>
</dbReference>
<feature type="transmembrane region" description="Helical" evidence="1">
    <location>
        <begin position="6"/>
        <end position="24"/>
    </location>
</feature>
<keyword evidence="1" id="KW-0812">Transmembrane</keyword>
<feature type="transmembrane region" description="Helical" evidence="1">
    <location>
        <begin position="45"/>
        <end position="63"/>
    </location>
</feature>